<dbReference type="Proteomes" id="UP001237642">
    <property type="component" value="Unassembled WGS sequence"/>
</dbReference>
<dbReference type="SUPFAM" id="SSF54001">
    <property type="entry name" value="Cysteine proteinases"/>
    <property type="match status" value="1"/>
</dbReference>
<dbReference type="EMBL" id="JAUIZM010000010">
    <property type="protein sequence ID" value="KAK1359676.1"/>
    <property type="molecule type" value="Genomic_DNA"/>
</dbReference>
<evidence type="ECO:0000313" key="1">
    <source>
        <dbReference type="EMBL" id="KAK1359676.1"/>
    </source>
</evidence>
<reference evidence="1" key="2">
    <citation type="submission" date="2023-05" db="EMBL/GenBank/DDBJ databases">
        <authorList>
            <person name="Schelkunov M.I."/>
        </authorList>
    </citation>
    <scope>NUCLEOTIDE SEQUENCE</scope>
    <source>
        <strain evidence="1">Hsosn_3</strain>
        <tissue evidence="1">Leaf</tissue>
    </source>
</reference>
<evidence type="ECO:0000313" key="2">
    <source>
        <dbReference type="Proteomes" id="UP001237642"/>
    </source>
</evidence>
<keyword evidence="2" id="KW-1185">Reference proteome</keyword>
<evidence type="ECO:0008006" key="3">
    <source>
        <dbReference type="Google" id="ProtNLM"/>
    </source>
</evidence>
<name>A0AAD8H389_9APIA</name>
<protein>
    <recommendedName>
        <fullName evidence="3">Ubiquitin-like protease family profile domain-containing protein</fullName>
    </recommendedName>
</protein>
<accession>A0AAD8H389</accession>
<gene>
    <name evidence="1" type="ORF">POM88_044150</name>
</gene>
<dbReference type="AlphaFoldDB" id="A0AAD8H389"/>
<organism evidence="1 2">
    <name type="scientific">Heracleum sosnowskyi</name>
    <dbReference type="NCBI Taxonomy" id="360622"/>
    <lineage>
        <taxon>Eukaryota</taxon>
        <taxon>Viridiplantae</taxon>
        <taxon>Streptophyta</taxon>
        <taxon>Embryophyta</taxon>
        <taxon>Tracheophyta</taxon>
        <taxon>Spermatophyta</taxon>
        <taxon>Magnoliopsida</taxon>
        <taxon>eudicotyledons</taxon>
        <taxon>Gunneridae</taxon>
        <taxon>Pentapetalae</taxon>
        <taxon>asterids</taxon>
        <taxon>campanulids</taxon>
        <taxon>Apiales</taxon>
        <taxon>Apiaceae</taxon>
        <taxon>Apioideae</taxon>
        <taxon>apioid superclade</taxon>
        <taxon>Tordylieae</taxon>
        <taxon>Tordyliinae</taxon>
        <taxon>Heracleum</taxon>
    </lineage>
</organism>
<reference evidence="1" key="1">
    <citation type="submission" date="2023-02" db="EMBL/GenBank/DDBJ databases">
        <title>Genome of toxic invasive species Heracleum sosnowskyi carries increased number of genes despite the absence of recent whole-genome duplications.</title>
        <authorList>
            <person name="Schelkunov M."/>
            <person name="Shtratnikova V."/>
            <person name="Makarenko M."/>
            <person name="Klepikova A."/>
            <person name="Omelchenko D."/>
            <person name="Novikova G."/>
            <person name="Obukhova E."/>
            <person name="Bogdanov V."/>
            <person name="Penin A."/>
            <person name="Logacheva M."/>
        </authorList>
    </citation>
    <scope>NUCLEOTIDE SEQUENCE</scope>
    <source>
        <strain evidence="1">Hsosn_3</strain>
        <tissue evidence="1">Leaf</tissue>
    </source>
</reference>
<dbReference type="InterPro" id="IPR038765">
    <property type="entry name" value="Papain-like_cys_pep_sf"/>
</dbReference>
<comment type="caution">
    <text evidence="1">The sequence shown here is derived from an EMBL/GenBank/DDBJ whole genome shotgun (WGS) entry which is preliminary data.</text>
</comment>
<dbReference type="Gene3D" id="3.40.395.10">
    <property type="entry name" value="Adenoviral Proteinase, Chain A"/>
    <property type="match status" value="1"/>
</dbReference>
<proteinExistence type="predicted"/>
<sequence length="305" mass="35947">MKAAMLMDAVEQYSSQLHIANNMHPNDNGIADIEGKITNVIEKLNVKKESVPETENDVRVDNGINVQLETEEIDPFELDHIELLEYLYSSQGKRDMELDIENMSISSFSLGIDDPIPSICKDIMKEHGNEGDVEHKTDEIDAKTPEEMEKTAYRSPYVLREIDITKNYTSQEYAMWRWMMKEGKKDKVEHLFQNGDQYCIREHIESLMPQQNLVYSVMDVWSTLLNEKEKYKATESPLHLFFDIGLSIELFDERKSEDAQYETYSVQMDRFFERYSNIKIQEYDLFFFPIMQDENFYLICINKKE</sequence>